<reference evidence="1" key="1">
    <citation type="journal article" date="2015" name="Proc. Natl. Acad. Sci. U.S.A.">
        <title>Networks of energetic and metabolic interactions define dynamics in microbial communities.</title>
        <authorList>
            <person name="Embree M."/>
            <person name="Liu J.K."/>
            <person name="Al-Bassam M.M."/>
            <person name="Zengler K."/>
        </authorList>
    </citation>
    <scope>NUCLEOTIDE SEQUENCE</scope>
</reference>
<dbReference type="PROSITE" id="PS51257">
    <property type="entry name" value="PROKAR_LIPOPROTEIN"/>
    <property type="match status" value="1"/>
</dbReference>
<organism evidence="1">
    <name type="scientific">hydrocarbon metagenome</name>
    <dbReference type="NCBI Taxonomy" id="938273"/>
    <lineage>
        <taxon>unclassified sequences</taxon>
        <taxon>metagenomes</taxon>
        <taxon>ecological metagenomes</taxon>
    </lineage>
</organism>
<gene>
    <name evidence="1" type="ORF">ASZ90_008097</name>
</gene>
<proteinExistence type="predicted"/>
<dbReference type="EMBL" id="LNQE01000985">
    <property type="protein sequence ID" value="KUG22127.1"/>
    <property type="molecule type" value="Genomic_DNA"/>
</dbReference>
<evidence type="ECO:0000313" key="1">
    <source>
        <dbReference type="EMBL" id="KUG22127.1"/>
    </source>
</evidence>
<accession>A0A0W8FMK9</accession>
<dbReference type="AlphaFoldDB" id="A0A0W8FMK9"/>
<name>A0A0W8FMK9_9ZZZZ</name>
<evidence type="ECO:0008006" key="2">
    <source>
        <dbReference type="Google" id="ProtNLM"/>
    </source>
</evidence>
<protein>
    <recommendedName>
        <fullName evidence="2">Lipoprotein</fullName>
    </recommendedName>
</protein>
<comment type="caution">
    <text evidence="1">The sequence shown here is derived from an EMBL/GenBank/DDBJ whole genome shotgun (WGS) entry which is preliminary data.</text>
</comment>
<sequence length="280" mass="30048">MKFIKFIAILLLMVLAISCSKKDDAPAIPTDLAFPYQDETQLGDESHCYGLTNWNPPDNTETHSGIDLAARYSDLAMDEARNVPIVAPAAATGFHIYDMTSGMGGASILLLLQMNDYWYIAINFEPQSTDAVTNALQRSNSLVDLSGTDCSAGCYFNTPVSKGDWIGDLIVRNVMTGAYPHIHYSLLYKSPSQTLEDAFANNLLIARNQGTNLPPTSGAGSPVTPIELVGTPTTFYCPYEYSSSAAKAIMDGMIKLSISGSACSCVCAYNSDEGDCGVCP</sequence>